<feature type="compositionally biased region" description="Polar residues" evidence="1">
    <location>
        <begin position="141"/>
        <end position="151"/>
    </location>
</feature>
<dbReference type="GeneID" id="26903608"/>
<feature type="compositionally biased region" description="Low complexity" evidence="1">
    <location>
        <begin position="1683"/>
        <end position="1695"/>
    </location>
</feature>
<dbReference type="InterPro" id="IPR031334">
    <property type="entry name" value="Piezo_cap_dom"/>
</dbReference>
<organism evidence="5 6">
    <name type="scientific">Leptomonas pyrrhocoris</name>
    <name type="common">Firebug parasite</name>
    <dbReference type="NCBI Taxonomy" id="157538"/>
    <lineage>
        <taxon>Eukaryota</taxon>
        <taxon>Discoba</taxon>
        <taxon>Euglenozoa</taxon>
        <taxon>Kinetoplastea</taxon>
        <taxon>Metakinetoplastina</taxon>
        <taxon>Trypanosomatida</taxon>
        <taxon>Trypanosomatidae</taxon>
        <taxon>Leishmaniinae</taxon>
        <taxon>Leptomonas</taxon>
    </lineage>
</organism>
<dbReference type="GO" id="GO:0042391">
    <property type="term" value="P:regulation of membrane potential"/>
    <property type="evidence" value="ECO:0007669"/>
    <property type="project" value="TreeGrafter"/>
</dbReference>
<comment type="caution">
    <text evidence="5">The sequence shown here is derived from an EMBL/GenBank/DDBJ whole genome shotgun (WGS) entry which is preliminary data.</text>
</comment>
<dbReference type="PANTHER" id="PTHR13167">
    <property type="entry name" value="PIEZO-TYPE MECHANOSENSITIVE ION CHANNEL COMPONENT"/>
    <property type="match status" value="1"/>
</dbReference>
<dbReference type="GO" id="GO:0016020">
    <property type="term" value="C:membrane"/>
    <property type="evidence" value="ECO:0007669"/>
    <property type="project" value="InterPro"/>
</dbReference>
<feature type="transmembrane region" description="Helical" evidence="2">
    <location>
        <begin position="1251"/>
        <end position="1275"/>
    </location>
</feature>
<feature type="region of interest" description="Disordered" evidence="1">
    <location>
        <begin position="957"/>
        <end position="976"/>
    </location>
</feature>
<dbReference type="GO" id="GO:0008381">
    <property type="term" value="F:mechanosensitive monoatomic ion channel activity"/>
    <property type="evidence" value="ECO:0007669"/>
    <property type="project" value="InterPro"/>
</dbReference>
<reference evidence="5 6" key="1">
    <citation type="submission" date="2015-07" db="EMBL/GenBank/DDBJ databases">
        <title>High-quality genome of monoxenous trypanosomatid Leptomonas pyrrhocoris.</title>
        <authorList>
            <person name="Flegontov P."/>
            <person name="Butenko A."/>
            <person name="Firsov S."/>
            <person name="Vlcek C."/>
            <person name="Logacheva M.D."/>
            <person name="Field M."/>
            <person name="Filatov D."/>
            <person name="Flegontova O."/>
            <person name="Gerasimov E."/>
            <person name="Jackson A.P."/>
            <person name="Kelly S."/>
            <person name="Opperdoes F."/>
            <person name="O'Reilly A."/>
            <person name="Votypka J."/>
            <person name="Yurchenko V."/>
            <person name="Lukes J."/>
        </authorList>
    </citation>
    <scope>NUCLEOTIDE SEQUENCE [LARGE SCALE GENOMIC DNA]</scope>
    <source>
        <strain evidence="5">H10</strain>
    </source>
</reference>
<dbReference type="GO" id="GO:0005261">
    <property type="term" value="F:monoatomic cation channel activity"/>
    <property type="evidence" value="ECO:0007669"/>
    <property type="project" value="TreeGrafter"/>
</dbReference>
<dbReference type="Pfam" id="PF24874">
    <property type="entry name" value="Piezo_THU9_anchor"/>
    <property type="match status" value="1"/>
</dbReference>
<feature type="compositionally biased region" description="Low complexity" evidence="1">
    <location>
        <begin position="890"/>
        <end position="899"/>
    </location>
</feature>
<dbReference type="PANTHER" id="PTHR13167:SF25">
    <property type="entry name" value="PIEZO-TYPE MECHANOSENSITIVE ION CHANNEL COMPONENT"/>
    <property type="match status" value="1"/>
</dbReference>
<feature type="transmembrane region" description="Helical" evidence="2">
    <location>
        <begin position="1308"/>
        <end position="1330"/>
    </location>
</feature>
<feature type="domain" description="Piezo THU9 and anchor" evidence="4">
    <location>
        <begin position="1207"/>
        <end position="1446"/>
    </location>
</feature>
<accession>A0A0N0DWT3</accession>
<feature type="transmembrane region" description="Helical" evidence="2">
    <location>
        <begin position="279"/>
        <end position="303"/>
    </location>
</feature>
<proteinExistence type="predicted"/>
<dbReference type="VEuPathDB" id="TriTrypDB:LpyrH10_05_1770"/>
<keyword evidence="2" id="KW-0472">Membrane</keyword>
<feature type="region of interest" description="Disordered" evidence="1">
    <location>
        <begin position="54"/>
        <end position="98"/>
    </location>
</feature>
<sequence length="1842" mass="201086">MCALSTLISGVYLLAILHFLFFLVLFEQHIAALGLLISFFATLPFPALRKPLSSLPQPTQSVPSPPRVGNAHPYRDSPGEELFSSSPWGREQRQGRELEARTSITARTRRFYALPLSAHALMSPRGTAFNSRGGASRENELSLTPPYSTTGEAEEEAAVVLRTKEVSSVYCPDALEGSSTAARANDEAAVDVAHDHPYEHAGRASVVHAGWVWATAVVSLFSVCLSTALLLFVAKCSSQDLQDTGCTAPSWAYRAPLRILLTLFAGIRVEEGGVSQRHFFVTIASFSTVGALSVGQAVCATLLRCRSRTRAPATFQLEKISKRVGAWLMRSFTFAPLSLLWICAAGIGQGTLFGCIYVLLAVLMLLHYPRCVLSWRRRCWLVYSAVLLLLWTVQACFRLPWLRESLEGYTATRSPARRHLLTVWGGLLGATAANTTASRWQVVGAIGLWWAGVECFCLHTSSYVTLLAASRWAPVYVVAQHRARYKQALAVKEGKQLACALKQRRVAQRKVTELRLQRERRTANVNGGRRGRGCAATANTGMEPPLNNPNGRAGNDILHGDGHAHRRRYAPFGSCGSRGSHRCSTDDSNLTAHSTQVVRGRKGELSAMVVRTRDSCGSARASFVNSTAHSPCEIESQINLHAPLLTPTPPFKEQLRQQSTWNRLNNRTGIYLCDGGSRTEKGGGPLGPSAAAAATVTLAASAVVARYSQESRDKESAPPSASRLRPREHTTSPGHPAGEDGEDGEDGENVDHYSELLNTSPFASPFASPNRQPAAAPPPSALATPPLLSTASTVPILCLRDVSVSSEYFCFREHRRNVVRRSAYDAPRDFSPFHSVANGMIAGGSLPEGDMDKLSLDGPPVVDTTATMPVATVEPPAHAANSHRAKKKAAVATPTAPHAECSEADGEDQEGEPFRTCCLPRAASRAFKGLHKELKTYLCAHTLIVVGKVKPRDANVPQRISGSGDAARTTSATAVADPPDDSSLLYLLMRYAAQHWVWVCALLSLLHYTVSGTAVNLVPSLASLVYAVLPHPWPPRCYVRSGVLFAAASVFCKCLVRATLVSGAVPTLSSTAARCLSALLLSGRVSSSPRSVLSSSSAVTVSFTGWEPWFDITMGVAVLCAAVVQWSLVYSDQCVLGCGAGGSDGRNSIVEEGRLPALLSRSPSPTRNTPHSDATVQSAEAALHPSDHNCTGRLTRWNRRRRGAGADYYSMQLFFDFLSLVLFCWAYYAIAPDDTAPSQDNLFYAVQHNRLPGVFVATTLGLVVVLFAERVIYVLHALVAKCMLHVLLALTYHALYLAWYTMRDASSGLSVTSVSLLMAAKLASLWCGALQLRHGYPLHRAHDPFTMRTDAVHWFGHMVFRVVPFLLELRVLLDWSFSATTLKVQHWMLLEDIHHNVYRRYVDMHDLHWTSRHQGRRFPYYVRVYQGMLSFAAILLVLFFPLFWYSTFGPQVHASRVTAWTSDVAFGSLSALPLYSADAQLSQVPFRTAAATTIGDAAPNPSDLLRIASASDTWQLAQPPQCSSQMWSYTPAALTHLLHELRSEAQQRQNRRAKLVVRNRVTRNRAIEASYTTCSFEESYTLPVPTVLTFLRVLESWQVADSNATSAVLPPFAVPLPSFYTPYVVSSGSSVASMVRAGLAKVDCALTLHRVGQYRGFTCLECASSASEAVAASQSWTPNATQTSSSSRWPTASASNGGPVEAPEHTLVYLIASTDVTTVQSSLSLIPNMGVIALYTSFVLVVSNYIRGFFAGDAHRVVLLQLANPEPVAELLRYIYLARSCASNGDVGDMYLEQMLFLELLDLLRSPERLLALGGRRADDYAREEYREDLYAVTKRPFDLRH</sequence>
<feature type="transmembrane region" description="Helical" evidence="2">
    <location>
        <begin position="1282"/>
        <end position="1302"/>
    </location>
</feature>
<dbReference type="EMBL" id="LGTL01000005">
    <property type="protein sequence ID" value="KPA82195.1"/>
    <property type="molecule type" value="Genomic_DNA"/>
</dbReference>
<dbReference type="GO" id="GO:0071260">
    <property type="term" value="P:cellular response to mechanical stimulus"/>
    <property type="evidence" value="ECO:0007669"/>
    <property type="project" value="TreeGrafter"/>
</dbReference>
<feature type="region of interest" description="Disordered" evidence="1">
    <location>
        <begin position="888"/>
        <end position="912"/>
    </location>
</feature>
<feature type="compositionally biased region" description="Acidic residues" evidence="1">
    <location>
        <begin position="739"/>
        <end position="748"/>
    </location>
</feature>
<feature type="region of interest" description="Disordered" evidence="1">
    <location>
        <begin position="1677"/>
        <end position="1699"/>
    </location>
</feature>
<dbReference type="OMA" id="WMLLEDI"/>
<evidence type="ECO:0000313" key="6">
    <source>
        <dbReference type="Proteomes" id="UP000037923"/>
    </source>
</evidence>
<dbReference type="OrthoDB" id="303066at2759"/>
<dbReference type="InterPro" id="IPR027272">
    <property type="entry name" value="Piezo"/>
</dbReference>
<feature type="transmembrane region" description="Helical" evidence="2">
    <location>
        <begin position="1208"/>
        <end position="1231"/>
    </location>
</feature>
<feature type="transmembrane region" description="Helical" evidence="2">
    <location>
        <begin position="1420"/>
        <end position="1445"/>
    </location>
</feature>
<keyword evidence="6" id="KW-1185">Reference proteome</keyword>
<evidence type="ECO:0000256" key="1">
    <source>
        <dbReference type="SAM" id="MobiDB-lite"/>
    </source>
</evidence>
<keyword evidence="2" id="KW-1133">Transmembrane helix</keyword>
<evidence type="ECO:0000256" key="2">
    <source>
        <dbReference type="SAM" id="Phobius"/>
    </source>
</evidence>
<feature type="transmembrane region" description="Helical" evidence="2">
    <location>
        <begin position="211"/>
        <end position="234"/>
    </location>
</feature>
<feature type="region of interest" description="Disordered" evidence="1">
    <location>
        <begin position="129"/>
        <end position="152"/>
    </location>
</feature>
<gene>
    <name evidence="5" type="ORF">ABB37_03317</name>
</gene>
<feature type="compositionally biased region" description="Polar residues" evidence="1">
    <location>
        <begin position="756"/>
        <end position="771"/>
    </location>
</feature>
<name>A0A0N0DWT3_LEPPY</name>
<feature type="transmembrane region" description="Helical" evidence="2">
    <location>
        <begin position="30"/>
        <end position="48"/>
    </location>
</feature>
<dbReference type="Pfam" id="PF12166">
    <property type="entry name" value="Piezo_cap"/>
    <property type="match status" value="1"/>
</dbReference>
<evidence type="ECO:0000259" key="4">
    <source>
        <dbReference type="Pfam" id="PF24874"/>
    </source>
</evidence>
<feature type="compositionally biased region" description="Low complexity" evidence="1">
    <location>
        <begin position="525"/>
        <end position="541"/>
    </location>
</feature>
<feature type="transmembrane region" description="Helical" evidence="2">
    <location>
        <begin position="380"/>
        <end position="401"/>
    </location>
</feature>
<dbReference type="Proteomes" id="UP000037923">
    <property type="component" value="Unassembled WGS sequence"/>
</dbReference>
<feature type="transmembrane region" description="Helical" evidence="2">
    <location>
        <begin position="350"/>
        <end position="368"/>
    </location>
</feature>
<dbReference type="InterPro" id="IPR056770">
    <property type="entry name" value="Piezo_THU9_anchor"/>
</dbReference>
<evidence type="ECO:0000259" key="3">
    <source>
        <dbReference type="Pfam" id="PF12166"/>
    </source>
</evidence>
<feature type="domain" description="Piezo non-specific cation channel cap" evidence="3">
    <location>
        <begin position="1510"/>
        <end position="1815"/>
    </location>
</feature>
<dbReference type="GO" id="GO:0050982">
    <property type="term" value="P:detection of mechanical stimulus"/>
    <property type="evidence" value="ECO:0007669"/>
    <property type="project" value="TreeGrafter"/>
</dbReference>
<evidence type="ECO:0000313" key="5">
    <source>
        <dbReference type="EMBL" id="KPA82195.1"/>
    </source>
</evidence>
<dbReference type="RefSeq" id="XP_015660634.1">
    <property type="nucleotide sequence ID" value="XM_015800627.1"/>
</dbReference>
<feature type="region of interest" description="Disordered" evidence="1">
    <location>
        <begin position="525"/>
        <end position="551"/>
    </location>
</feature>
<feature type="compositionally biased region" description="Acidic residues" evidence="1">
    <location>
        <begin position="902"/>
        <end position="911"/>
    </location>
</feature>
<feature type="region of interest" description="Disordered" evidence="1">
    <location>
        <begin position="707"/>
        <end position="781"/>
    </location>
</feature>
<protein>
    <submittedName>
        <fullName evidence="5">Uncharacterized protein</fullName>
    </submittedName>
</protein>
<feature type="transmembrane region" description="Helical" evidence="2">
    <location>
        <begin position="7"/>
        <end position="24"/>
    </location>
</feature>
<keyword evidence="2" id="KW-0812">Transmembrane</keyword>
<feature type="transmembrane region" description="Helical" evidence="2">
    <location>
        <begin position="324"/>
        <end position="344"/>
    </location>
</feature>